<dbReference type="AlphaFoldDB" id="A0A4Y9SCG4"/>
<evidence type="ECO:0000313" key="1">
    <source>
        <dbReference type="EMBL" id="TFW20111.1"/>
    </source>
</evidence>
<dbReference type="OrthoDB" id="8774966at2"/>
<dbReference type="RefSeq" id="WP_135202437.1">
    <property type="nucleotide sequence ID" value="NZ_SPVG01000156.1"/>
</dbReference>
<proteinExistence type="predicted"/>
<name>A0A4Y9SCG4_9BURK</name>
<comment type="caution">
    <text evidence="1">The sequence shown here is derived from an EMBL/GenBank/DDBJ whole genome shotgun (WGS) entry which is preliminary data.</text>
</comment>
<evidence type="ECO:0000313" key="2">
    <source>
        <dbReference type="Proteomes" id="UP000297729"/>
    </source>
</evidence>
<dbReference type="EMBL" id="SPVG01000156">
    <property type="protein sequence ID" value="TFW20111.1"/>
    <property type="molecule type" value="Genomic_DNA"/>
</dbReference>
<dbReference type="Proteomes" id="UP000297729">
    <property type="component" value="Unassembled WGS sequence"/>
</dbReference>
<evidence type="ECO:0008006" key="3">
    <source>
        <dbReference type="Google" id="ProtNLM"/>
    </source>
</evidence>
<organism evidence="1 2">
    <name type="scientific">Duganella callida</name>
    <dbReference type="NCBI Taxonomy" id="2561932"/>
    <lineage>
        <taxon>Bacteria</taxon>
        <taxon>Pseudomonadati</taxon>
        <taxon>Pseudomonadota</taxon>
        <taxon>Betaproteobacteria</taxon>
        <taxon>Burkholderiales</taxon>
        <taxon>Oxalobacteraceae</taxon>
        <taxon>Telluria group</taxon>
        <taxon>Duganella</taxon>
    </lineage>
</organism>
<gene>
    <name evidence="1" type="ORF">E4L98_15390</name>
</gene>
<keyword evidence="2" id="KW-1185">Reference proteome</keyword>
<sequence>MLNTVLDNSANDLCCSLLSPLVLDQGYQSAVFISAENNAALQIPFLSALADKLSKAGTHVVRVRADELCGGDVLETVVAAAHDQTKGDQREQRTSNLNDLVRQITHGGTPFVMLIENIDAWVNSADGLRMLCALKAARDAVNLPPGHSGKFLVVGIGTSPKMTALTHDQSQAFYGAVDLKLPEQTRD</sequence>
<accession>A0A4Y9SCG4</accession>
<reference evidence="1 2" key="1">
    <citation type="submission" date="2019-03" db="EMBL/GenBank/DDBJ databases">
        <title>Draft Genome Sequence of Duganella callidus sp. nov., a Novel Duganella Species Isolated from Cultivated Soil.</title>
        <authorList>
            <person name="Raths R."/>
            <person name="Peta V."/>
            <person name="Bucking H."/>
        </authorList>
    </citation>
    <scope>NUCLEOTIDE SEQUENCE [LARGE SCALE GENOMIC DNA]</scope>
    <source>
        <strain evidence="1 2">DN04</strain>
    </source>
</reference>
<protein>
    <recommendedName>
        <fullName evidence="3">ATP-binding protein</fullName>
    </recommendedName>
</protein>